<keyword evidence="3" id="KW-1185">Reference proteome</keyword>
<dbReference type="OrthoDB" id="4843387at2759"/>
<feature type="region of interest" description="Disordered" evidence="1">
    <location>
        <begin position="1"/>
        <end position="33"/>
    </location>
</feature>
<organism evidence="2 3">
    <name type="scientific">Brachionus calyciflorus</name>
    <dbReference type="NCBI Taxonomy" id="104777"/>
    <lineage>
        <taxon>Eukaryota</taxon>
        <taxon>Metazoa</taxon>
        <taxon>Spiralia</taxon>
        <taxon>Gnathifera</taxon>
        <taxon>Rotifera</taxon>
        <taxon>Eurotatoria</taxon>
        <taxon>Monogononta</taxon>
        <taxon>Pseudotrocha</taxon>
        <taxon>Ploima</taxon>
        <taxon>Brachionidae</taxon>
        <taxon>Brachionus</taxon>
    </lineage>
</organism>
<dbReference type="AlphaFoldDB" id="A0A814DHI0"/>
<evidence type="ECO:0000313" key="3">
    <source>
        <dbReference type="Proteomes" id="UP000663879"/>
    </source>
</evidence>
<reference evidence="2" key="1">
    <citation type="submission" date="2021-02" db="EMBL/GenBank/DDBJ databases">
        <authorList>
            <person name="Nowell W R."/>
        </authorList>
    </citation>
    <scope>NUCLEOTIDE SEQUENCE</scope>
    <source>
        <strain evidence="2">Ploen Becks lab</strain>
    </source>
</reference>
<feature type="compositionally biased region" description="Polar residues" evidence="1">
    <location>
        <begin position="1"/>
        <end position="16"/>
    </location>
</feature>
<name>A0A814DHI0_9BILA</name>
<sequence>MNISTFSINRQENTSPVEPKRKSRSPKSTLNDERNLIHLLKKNCTEPSHVLANQLELSNGKTASSSLLRRMLLA</sequence>
<evidence type="ECO:0000313" key="2">
    <source>
        <dbReference type="EMBL" id="CAF0955884.1"/>
    </source>
</evidence>
<dbReference type="Proteomes" id="UP000663879">
    <property type="component" value="Unassembled WGS sequence"/>
</dbReference>
<dbReference type="EMBL" id="CAJNOC010002871">
    <property type="protein sequence ID" value="CAF0955884.1"/>
    <property type="molecule type" value="Genomic_DNA"/>
</dbReference>
<protein>
    <submittedName>
        <fullName evidence="2">Uncharacterized protein</fullName>
    </submittedName>
</protein>
<proteinExistence type="predicted"/>
<accession>A0A814DHI0</accession>
<comment type="caution">
    <text evidence="2">The sequence shown here is derived from an EMBL/GenBank/DDBJ whole genome shotgun (WGS) entry which is preliminary data.</text>
</comment>
<evidence type="ECO:0000256" key="1">
    <source>
        <dbReference type="SAM" id="MobiDB-lite"/>
    </source>
</evidence>
<gene>
    <name evidence="2" type="ORF">OXX778_LOCUS14191</name>
</gene>